<dbReference type="GO" id="GO:0005737">
    <property type="term" value="C:cytoplasm"/>
    <property type="evidence" value="ECO:0007669"/>
    <property type="project" value="UniProtKB-SubCell"/>
</dbReference>
<feature type="region of interest" description="Disordered" evidence="6">
    <location>
        <begin position="875"/>
        <end position="894"/>
    </location>
</feature>
<dbReference type="InterPro" id="IPR032682">
    <property type="entry name" value="Cnd1_C"/>
</dbReference>
<keyword evidence="5" id="KW-0653">Protein transport</keyword>
<evidence type="ECO:0000313" key="9">
    <source>
        <dbReference type="Proteomes" id="UP000007797"/>
    </source>
</evidence>
<dbReference type="KEGG" id="dfa:DFA_00488"/>
<dbReference type="InterPro" id="IPR016024">
    <property type="entry name" value="ARM-type_fold"/>
</dbReference>
<dbReference type="GeneID" id="14873399"/>
<organism evidence="8 9">
    <name type="scientific">Cavenderia fasciculata</name>
    <name type="common">Slime mold</name>
    <name type="synonym">Dictyostelium fasciculatum</name>
    <dbReference type="NCBI Taxonomy" id="261658"/>
    <lineage>
        <taxon>Eukaryota</taxon>
        <taxon>Amoebozoa</taxon>
        <taxon>Evosea</taxon>
        <taxon>Eumycetozoa</taxon>
        <taxon>Dictyostelia</taxon>
        <taxon>Acytosteliales</taxon>
        <taxon>Cavenderiaceae</taxon>
        <taxon>Cavenderia</taxon>
    </lineage>
</organism>
<comment type="subcellular location">
    <subcellularLocation>
        <location evidence="1">Cytoplasm</location>
    </subcellularLocation>
</comment>
<dbReference type="PANTHER" id="PTHR10527">
    <property type="entry name" value="IMPORTIN BETA"/>
    <property type="match status" value="1"/>
</dbReference>
<proteinExistence type="predicted"/>
<feature type="compositionally biased region" description="Acidic residues" evidence="6">
    <location>
        <begin position="187"/>
        <end position="200"/>
    </location>
</feature>
<evidence type="ECO:0000256" key="2">
    <source>
        <dbReference type="ARBA" id="ARBA00022448"/>
    </source>
</evidence>
<dbReference type="AlphaFoldDB" id="F4PS29"/>
<feature type="region of interest" description="Disordered" evidence="6">
    <location>
        <begin position="158"/>
        <end position="200"/>
    </location>
</feature>
<dbReference type="Proteomes" id="UP000007797">
    <property type="component" value="Unassembled WGS sequence"/>
</dbReference>
<dbReference type="EMBL" id="GL883010">
    <property type="protein sequence ID" value="EGG20627.1"/>
    <property type="molecule type" value="Genomic_DNA"/>
</dbReference>
<feature type="compositionally biased region" description="Acidic residues" evidence="6">
    <location>
        <begin position="159"/>
        <end position="180"/>
    </location>
</feature>
<evidence type="ECO:0000256" key="1">
    <source>
        <dbReference type="ARBA" id="ARBA00004496"/>
    </source>
</evidence>
<keyword evidence="4" id="KW-0677">Repeat</keyword>
<name>F4PS29_CACFS</name>
<evidence type="ECO:0000313" key="8">
    <source>
        <dbReference type="EMBL" id="EGG20627.1"/>
    </source>
</evidence>
<keyword evidence="3" id="KW-0963">Cytoplasm</keyword>
<feature type="domain" description="Condensin complex subunit 1 C-terminal" evidence="7">
    <location>
        <begin position="424"/>
        <end position="510"/>
    </location>
</feature>
<dbReference type="InterPro" id="IPR011989">
    <property type="entry name" value="ARM-like"/>
</dbReference>
<evidence type="ECO:0000256" key="3">
    <source>
        <dbReference type="ARBA" id="ARBA00022490"/>
    </source>
</evidence>
<feature type="compositionally biased region" description="Acidic residues" evidence="6">
    <location>
        <begin position="878"/>
        <end position="894"/>
    </location>
</feature>
<dbReference type="SUPFAM" id="SSF48371">
    <property type="entry name" value="ARM repeat"/>
    <property type="match status" value="1"/>
</dbReference>
<keyword evidence="2" id="KW-0813">Transport</keyword>
<dbReference type="OrthoDB" id="30818at2759"/>
<evidence type="ECO:0000259" key="7">
    <source>
        <dbReference type="Pfam" id="PF12717"/>
    </source>
</evidence>
<evidence type="ECO:0000256" key="4">
    <source>
        <dbReference type="ARBA" id="ARBA00022737"/>
    </source>
</evidence>
<evidence type="ECO:0000256" key="5">
    <source>
        <dbReference type="ARBA" id="ARBA00022927"/>
    </source>
</evidence>
<accession>F4PS29</accession>
<dbReference type="Pfam" id="PF12717">
    <property type="entry name" value="Cnd1"/>
    <property type="match status" value="1"/>
</dbReference>
<keyword evidence="9" id="KW-1185">Reference proteome</keyword>
<sequence length="1134" mass="130735">MEQPDDNFIEIVVTLAKEEEEEDQLKQKQKKKIDYNNNNNNKYKSASKQQFIEHTISKPEQVVSWLLYLIVKGTYPTIKEKAIQLLDRFLVKKGEELIESLSKEIVNAVKVETIKLLKRTLTDSYRQHLFGIIESFAVYLIPRGGWDELEPKMQRIVDGEEEEGEEEGARAEDEDEDDEDVPAKKEEDEEDEEDEKEELVEPQIVYNARGLLAMLLKPRILGQFGNGTHSEFIPDNLNNIFGFSDDNPKWMDTIAQQIIDTLFQVLNGNREERSTTYTYNMFRLLLVMAETNPKEFTPFHLESIISHLYKWLSEVKEMPMEEWTSGNSTSGSKLFNLNYFEERNNGIIPEYPNTHDQNYNQDDQLVEAVTTFDQFVYLLGRPLQVSMFNRFNLLLKSQHWKERYASLMSLSKFCDSNIMKQFPSILESMSNCFNDENIRVRWASIYCLIKLSVEYKEEMVESRDLFQVIAKSIRDPNERVQSSCCILIQTLMASLKKQKNKIVDNVLDELCNSFEILLQSPTLFLAENALIPLMSVIDTVKDRFRPYYPRFISILFTLLEKHHATIESRVLCSRVIKTISLCGREMGKMTFTKDIYKFMMFVKKNAWSFDLISDVFRASGDFINVIGKSFSIYLPMIIRMITNILDTPLSIQLEDDVSFQYAMRVLSALKGLNRILELSYDKVDNPLIPCAHHLVRPLCKLATFSNTGIGTGIQEYSLTNLPICVKLAYIHFGDRKDKKLEMFGMVINSVVFPSTLPSDTNVEELRNRINMADDLIDEMGSGAMTLDHAKTVMDLFYKVDKKLEFLTDQIRNENQDVIGEGHPSSMLDTLANVESRIYEMVGVLIKHNSDIVTPLITSDLLDKACEKLRYTVPVKEKDDDDEDDADDDDDDEDEENTFIIKRGILDLMEQYCEYGGESAINSFPQIIPPIVQCLTTKKADVRLKAAITLGAAAQLGKDRFAPWLNDVLHALNVMISGPDEYSIDFNDAREFAISSIGKIIRYVPQIASHASIIIPEWLGHLPIDDVQESNIIYENLCAIIRLYPNECFGNAYQHVMKLYNVINFYKEVEDDQEDDDENQELRSIRKFFRIQPKVIESLIEISSFIKETIESNWDNIPPKTKKELSKYLAEAAVQ</sequence>
<dbReference type="InterPro" id="IPR040122">
    <property type="entry name" value="Importin_beta"/>
</dbReference>
<dbReference type="Gene3D" id="1.25.10.10">
    <property type="entry name" value="Leucine-rich Repeat Variant"/>
    <property type="match status" value="1"/>
</dbReference>
<dbReference type="RefSeq" id="XP_004358477.1">
    <property type="nucleotide sequence ID" value="XM_004358420.1"/>
</dbReference>
<dbReference type="GO" id="GO:0006606">
    <property type="term" value="P:protein import into nucleus"/>
    <property type="evidence" value="ECO:0007669"/>
    <property type="project" value="InterPro"/>
</dbReference>
<reference evidence="9" key="1">
    <citation type="journal article" date="2011" name="Genome Res.">
        <title>Phylogeny-wide analysis of social amoeba genomes highlights ancient origins for complex intercellular communication.</title>
        <authorList>
            <person name="Heidel A.J."/>
            <person name="Lawal H.M."/>
            <person name="Felder M."/>
            <person name="Schilde C."/>
            <person name="Helps N.R."/>
            <person name="Tunggal B."/>
            <person name="Rivero F."/>
            <person name="John U."/>
            <person name="Schleicher M."/>
            <person name="Eichinger L."/>
            <person name="Platzer M."/>
            <person name="Noegel A.A."/>
            <person name="Schaap P."/>
            <person name="Gloeckner G."/>
        </authorList>
    </citation>
    <scope>NUCLEOTIDE SEQUENCE [LARGE SCALE GENOMIC DNA]</scope>
    <source>
        <strain evidence="9">SH3</strain>
    </source>
</reference>
<protein>
    <recommendedName>
        <fullName evidence="7">Condensin complex subunit 1 C-terminal domain-containing protein</fullName>
    </recommendedName>
</protein>
<gene>
    <name evidence="8" type="ORF">DFA_00488</name>
</gene>
<evidence type="ECO:0000256" key="6">
    <source>
        <dbReference type="SAM" id="MobiDB-lite"/>
    </source>
</evidence>